<evidence type="ECO:0000256" key="1">
    <source>
        <dbReference type="ARBA" id="ARBA00004141"/>
    </source>
</evidence>
<feature type="transmembrane region" description="Helical" evidence="5">
    <location>
        <begin position="66"/>
        <end position="85"/>
    </location>
</feature>
<evidence type="ECO:0000256" key="2">
    <source>
        <dbReference type="ARBA" id="ARBA00022692"/>
    </source>
</evidence>
<reference evidence="6 7" key="1">
    <citation type="submission" date="2019-04" db="EMBL/GenBank/DDBJ databases">
        <authorList>
            <person name="Poehlein A."/>
            <person name="Bengelsdorf F.R."/>
            <person name="Duerre P."/>
            <person name="Daniel R."/>
        </authorList>
    </citation>
    <scope>NUCLEOTIDE SEQUENCE [LARGE SCALE GENOMIC DNA]</scope>
    <source>
        <strain evidence="6 7">BS-1</strain>
    </source>
</reference>
<dbReference type="Pfam" id="PF02361">
    <property type="entry name" value="CbiQ"/>
    <property type="match status" value="1"/>
</dbReference>
<dbReference type="PANTHER" id="PTHR33514:SF13">
    <property type="entry name" value="PROTEIN ABCI12, CHLOROPLASTIC"/>
    <property type="match status" value="1"/>
</dbReference>
<dbReference type="PANTHER" id="PTHR33514">
    <property type="entry name" value="PROTEIN ABCI12, CHLOROPLASTIC"/>
    <property type="match status" value="1"/>
</dbReference>
<evidence type="ECO:0000256" key="4">
    <source>
        <dbReference type="ARBA" id="ARBA00023136"/>
    </source>
</evidence>
<accession>A0A4Z0YAD4</accession>
<evidence type="ECO:0000256" key="3">
    <source>
        <dbReference type="ARBA" id="ARBA00022989"/>
    </source>
</evidence>
<dbReference type="GO" id="GO:0005886">
    <property type="term" value="C:plasma membrane"/>
    <property type="evidence" value="ECO:0007669"/>
    <property type="project" value="UniProtKB-ARBA"/>
</dbReference>
<evidence type="ECO:0000313" key="7">
    <source>
        <dbReference type="Proteomes" id="UP000297714"/>
    </source>
</evidence>
<keyword evidence="7" id="KW-1185">Reference proteome</keyword>
<comment type="subcellular location">
    <subcellularLocation>
        <location evidence="1">Membrane</location>
        <topology evidence="1">Multi-pass membrane protein</topology>
    </subcellularLocation>
</comment>
<dbReference type="Proteomes" id="UP000297714">
    <property type="component" value="Unassembled WGS sequence"/>
</dbReference>
<protein>
    <submittedName>
        <fullName evidence="6">Energy-coupling factor transporter transmembrane protein EcfT</fullName>
    </submittedName>
</protein>
<dbReference type="AlphaFoldDB" id="A0A4Z0YAD4"/>
<organism evidence="6 7">
    <name type="scientific">Caproiciproducens galactitolivorans</name>
    <dbReference type="NCBI Taxonomy" id="642589"/>
    <lineage>
        <taxon>Bacteria</taxon>
        <taxon>Bacillati</taxon>
        <taxon>Bacillota</taxon>
        <taxon>Clostridia</taxon>
        <taxon>Eubacteriales</taxon>
        <taxon>Acutalibacteraceae</taxon>
        <taxon>Caproiciproducens</taxon>
    </lineage>
</organism>
<keyword evidence="4 5" id="KW-0472">Membrane</keyword>
<feature type="transmembrane region" description="Helical" evidence="5">
    <location>
        <begin position="236"/>
        <end position="255"/>
    </location>
</feature>
<dbReference type="InterPro" id="IPR003339">
    <property type="entry name" value="ABC/ECF_trnsptr_transmembrane"/>
</dbReference>
<dbReference type="CDD" id="cd16914">
    <property type="entry name" value="EcfT"/>
    <property type="match status" value="1"/>
</dbReference>
<proteinExistence type="predicted"/>
<evidence type="ECO:0000313" key="6">
    <source>
        <dbReference type="EMBL" id="TGJ75930.1"/>
    </source>
</evidence>
<feature type="transmembrane region" description="Helical" evidence="5">
    <location>
        <begin position="24"/>
        <end position="54"/>
    </location>
</feature>
<name>A0A4Z0YAD4_9FIRM</name>
<feature type="transmembrane region" description="Helical" evidence="5">
    <location>
        <begin position="275"/>
        <end position="291"/>
    </location>
</feature>
<keyword evidence="3 5" id="KW-1133">Transmembrane helix</keyword>
<keyword evidence="2 5" id="KW-0812">Transmembrane</keyword>
<feature type="transmembrane region" description="Helical" evidence="5">
    <location>
        <begin position="105"/>
        <end position="126"/>
    </location>
</feature>
<evidence type="ECO:0000256" key="5">
    <source>
        <dbReference type="SAM" id="Phobius"/>
    </source>
</evidence>
<sequence>MWAVTGMFQKNSPDAFSSYHPVILFLYFCVVLFFTMFFLHPVLLAISFCSVFLYSVQLNGRKAIRFNIFCMLPVTVIVSLINPLFSHAGVTILFYLNENPVTLESIAFGIVSGGAFITVIIAFSCFNKILTSDKLMYLFGRLIPVLSLMFSMTLRFVPRYKAQIKKIANAQLCIGMDASHGNLLQRVKNGIQILSILITWALENAIETADSMKARGFGLKGRTSFSVFSWKRRDKTLLATEAALLFALLLGLGLGKFESVYFPAIRIAWPEGKSAAFYLAYALFCLLPIIVNRRENIVWNKLKSPD</sequence>
<dbReference type="EMBL" id="SRMQ01000009">
    <property type="protein sequence ID" value="TGJ75930.1"/>
    <property type="molecule type" value="Genomic_DNA"/>
</dbReference>
<gene>
    <name evidence="6" type="primary">ecfT_2</name>
    <name evidence="6" type="ORF">CAGA_19040</name>
</gene>
<comment type="caution">
    <text evidence="6">The sequence shown here is derived from an EMBL/GenBank/DDBJ whole genome shotgun (WGS) entry which is preliminary data.</text>
</comment>